<dbReference type="Gene3D" id="1.10.10.2910">
    <property type="match status" value="1"/>
</dbReference>
<dbReference type="InterPro" id="IPR010982">
    <property type="entry name" value="Lambda_DNA-bd_dom_sf"/>
</dbReference>
<dbReference type="Pfam" id="PF06114">
    <property type="entry name" value="Peptidase_M78"/>
    <property type="match status" value="1"/>
</dbReference>
<gene>
    <name evidence="3" type="ORF">C8N35_10186</name>
</gene>
<dbReference type="Proteomes" id="UP000244081">
    <property type="component" value="Unassembled WGS sequence"/>
</dbReference>
<feature type="domain" description="HTH cro/C1-type" evidence="2">
    <location>
        <begin position="36"/>
        <end position="91"/>
    </location>
</feature>
<organism evidence="3 4">
    <name type="scientific">Breoghania corrubedonensis</name>
    <dbReference type="NCBI Taxonomy" id="665038"/>
    <lineage>
        <taxon>Bacteria</taxon>
        <taxon>Pseudomonadati</taxon>
        <taxon>Pseudomonadota</taxon>
        <taxon>Alphaproteobacteria</taxon>
        <taxon>Hyphomicrobiales</taxon>
        <taxon>Stappiaceae</taxon>
        <taxon>Breoghania</taxon>
    </lineage>
</organism>
<dbReference type="PANTHER" id="PTHR43236:SF1">
    <property type="entry name" value="BLL7220 PROTEIN"/>
    <property type="match status" value="1"/>
</dbReference>
<dbReference type="Pfam" id="PF01381">
    <property type="entry name" value="HTH_3"/>
    <property type="match status" value="1"/>
</dbReference>
<protein>
    <submittedName>
        <fullName evidence="3">Zn-dependent peptidase ImmA (M78 family)</fullName>
    </submittedName>
</protein>
<dbReference type="PANTHER" id="PTHR43236">
    <property type="entry name" value="ANTITOXIN HIGA1"/>
    <property type="match status" value="1"/>
</dbReference>
<dbReference type="InterPro" id="IPR010359">
    <property type="entry name" value="IrrE_HExxH"/>
</dbReference>
<dbReference type="SMART" id="SM00530">
    <property type="entry name" value="HTH_XRE"/>
    <property type="match status" value="1"/>
</dbReference>
<comment type="similarity">
    <text evidence="1">Belongs to the short-chain fatty acyl-CoA assimilation regulator (ScfR) family.</text>
</comment>
<accession>A0A2T5VE86</accession>
<name>A0A2T5VE86_9HYPH</name>
<keyword evidence="4" id="KW-1185">Reference proteome</keyword>
<evidence type="ECO:0000313" key="3">
    <source>
        <dbReference type="EMBL" id="PTW62053.1"/>
    </source>
</evidence>
<dbReference type="EMBL" id="QAYG01000001">
    <property type="protein sequence ID" value="PTW62053.1"/>
    <property type="molecule type" value="Genomic_DNA"/>
</dbReference>
<dbReference type="SUPFAM" id="SSF47413">
    <property type="entry name" value="lambda repressor-like DNA-binding domains"/>
    <property type="match status" value="1"/>
</dbReference>
<comment type="caution">
    <text evidence="3">The sequence shown here is derived from an EMBL/GenBank/DDBJ whole genome shotgun (WGS) entry which is preliminary data.</text>
</comment>
<evidence type="ECO:0000313" key="4">
    <source>
        <dbReference type="Proteomes" id="UP000244081"/>
    </source>
</evidence>
<reference evidence="3 4" key="1">
    <citation type="submission" date="2018-04" db="EMBL/GenBank/DDBJ databases">
        <title>Genomic Encyclopedia of Archaeal and Bacterial Type Strains, Phase II (KMG-II): from individual species to whole genera.</title>
        <authorList>
            <person name="Goeker M."/>
        </authorList>
    </citation>
    <scope>NUCLEOTIDE SEQUENCE [LARGE SCALE GENOMIC DNA]</scope>
    <source>
        <strain evidence="3 4">DSM 23382</strain>
    </source>
</reference>
<proteinExistence type="inferred from homology"/>
<evidence type="ECO:0000259" key="2">
    <source>
        <dbReference type="PROSITE" id="PS50943"/>
    </source>
</evidence>
<dbReference type="AlphaFoldDB" id="A0A2T5VE86"/>
<dbReference type="CDD" id="cd00093">
    <property type="entry name" value="HTH_XRE"/>
    <property type="match status" value="1"/>
</dbReference>
<sequence>MHRKCFHLARLTSRLMILMCRFADVANKIMFNRKRLTLARERRGLTGIQLAEKAKLTAITISRLESGQTKQPDSETVYQIALALNYPIDFFYRETPEELDPDTVSFRSLKKMSAKQKNAALWAGSLGLELYDLIEGIYQLPNPDLPEFGGQIDAESAARAVRQHWGLGERPIGNVLHLLESKGIRVLSLEEDNSNVDAYSFWRDGHPFVFLNTYKTAEHTIFDCGHELGHLVLHKHGGPKPTKSAEVEANRFSSAFLMPEHDVRAAIPRRLISARRIVEAKKRWKVSAMALTVRLHQIGLLSDWQYRSLCIELGKLGYRTGEKVGMEREKSLIWQKILSDLWARHLTKEDLAKKINLPYDEVERLIFQLAGDMPKKQQWTHTLKEVKTH</sequence>
<dbReference type="GO" id="GO:0003677">
    <property type="term" value="F:DNA binding"/>
    <property type="evidence" value="ECO:0007669"/>
    <property type="project" value="InterPro"/>
</dbReference>
<dbReference type="InterPro" id="IPR052345">
    <property type="entry name" value="Rad_response_metalloprotease"/>
</dbReference>
<dbReference type="PROSITE" id="PS50943">
    <property type="entry name" value="HTH_CROC1"/>
    <property type="match status" value="1"/>
</dbReference>
<dbReference type="InterPro" id="IPR001387">
    <property type="entry name" value="Cro/C1-type_HTH"/>
</dbReference>
<evidence type="ECO:0000256" key="1">
    <source>
        <dbReference type="ARBA" id="ARBA00007227"/>
    </source>
</evidence>
<dbReference type="Gene3D" id="1.10.260.40">
    <property type="entry name" value="lambda repressor-like DNA-binding domains"/>
    <property type="match status" value="1"/>
</dbReference>